<evidence type="ECO:0000256" key="1">
    <source>
        <dbReference type="ARBA" id="ARBA00006018"/>
    </source>
</evidence>
<comment type="similarity">
    <text evidence="1">Belongs to the HupF/HypC family.</text>
</comment>
<dbReference type="InterPro" id="IPR001109">
    <property type="entry name" value="Hydrogenase_HupF/HypC"/>
</dbReference>
<protein>
    <submittedName>
        <fullName evidence="2">Uncharacterized protein</fullName>
    </submittedName>
</protein>
<dbReference type="Pfam" id="PF01455">
    <property type="entry name" value="HupF_HypC"/>
    <property type="match status" value="1"/>
</dbReference>
<dbReference type="EMBL" id="DNVO01000032">
    <property type="protein sequence ID" value="HBI35743.1"/>
    <property type="molecule type" value="Genomic_DNA"/>
</dbReference>
<dbReference type="AlphaFoldDB" id="A0A354G405"/>
<sequence>MSEFDKRFPFDEVVVQKLGKQNCAVLTAGKRKPTYNEFLFFCGLSSNIGRFHIMYNNRYMCLAIPGIVKEIQGGKLIIEYPTETRQALAGGMPLKVGDYVLVQMGIAIKVVTKKEAEVSWKAWKSTDSKNSN</sequence>
<accession>A0A354G405</accession>
<comment type="caution">
    <text evidence="2">The sequence shown here is derived from an EMBL/GenBank/DDBJ whole genome shotgun (WGS) entry which is preliminary data.</text>
</comment>
<gene>
    <name evidence="2" type="ORF">DDY47_02305</name>
</gene>
<dbReference type="Proteomes" id="UP000261706">
    <property type="component" value="Unassembled WGS sequence"/>
</dbReference>
<name>A0A354G405_UNCKA</name>
<dbReference type="Gene3D" id="2.30.30.140">
    <property type="match status" value="1"/>
</dbReference>
<proteinExistence type="inferred from homology"/>
<dbReference type="SUPFAM" id="SSF159127">
    <property type="entry name" value="HupF/HypC-like"/>
    <property type="match status" value="1"/>
</dbReference>
<evidence type="ECO:0000313" key="3">
    <source>
        <dbReference type="Proteomes" id="UP000261706"/>
    </source>
</evidence>
<reference evidence="2 3" key="1">
    <citation type="journal article" date="2018" name="Nat. Biotechnol.">
        <title>A standardized bacterial taxonomy based on genome phylogeny substantially revises the tree of life.</title>
        <authorList>
            <person name="Parks D.H."/>
            <person name="Chuvochina M."/>
            <person name="Waite D.W."/>
            <person name="Rinke C."/>
            <person name="Skarshewski A."/>
            <person name="Chaumeil P.A."/>
            <person name="Hugenholtz P."/>
        </authorList>
    </citation>
    <scope>NUCLEOTIDE SEQUENCE [LARGE SCALE GENOMIC DNA]</scope>
    <source>
        <strain evidence="2">UBA12146</strain>
    </source>
</reference>
<organism evidence="2 3">
    <name type="scientific">candidate division WWE3 bacterium</name>
    <dbReference type="NCBI Taxonomy" id="2053526"/>
    <lineage>
        <taxon>Bacteria</taxon>
        <taxon>Katanobacteria</taxon>
    </lineage>
</organism>
<evidence type="ECO:0000313" key="2">
    <source>
        <dbReference type="EMBL" id="HBI35743.1"/>
    </source>
</evidence>